<dbReference type="EMBL" id="JASSPP010000002">
    <property type="protein sequence ID" value="MDK9580238.1"/>
    <property type="molecule type" value="Genomic_DNA"/>
</dbReference>
<evidence type="ECO:0000313" key="5">
    <source>
        <dbReference type="EMBL" id="MDK9580238.1"/>
    </source>
</evidence>
<evidence type="ECO:0000256" key="2">
    <source>
        <dbReference type="ARBA" id="ARBA00022448"/>
    </source>
</evidence>
<keyword evidence="3" id="KW-0732">Signal</keyword>
<comment type="similarity">
    <text evidence="1">Belongs to the bacterial solute-binding protein 5 family.</text>
</comment>
<dbReference type="PROSITE" id="PS51257">
    <property type="entry name" value="PROKAR_LIPOPROTEIN"/>
    <property type="match status" value="1"/>
</dbReference>
<dbReference type="InterPro" id="IPR030678">
    <property type="entry name" value="Peptide/Ni-bd"/>
</dbReference>
<dbReference type="InterPro" id="IPR039424">
    <property type="entry name" value="SBP_5"/>
</dbReference>
<keyword evidence="2" id="KW-0813">Transport</keyword>
<dbReference type="Proteomes" id="UP001225134">
    <property type="component" value="Unassembled WGS sequence"/>
</dbReference>
<accession>A0ABT7HIA0</accession>
<sequence length="596" mass="66666">MKNKRIWTKLATVLLLGSLVACQPGKRRSEMGSQNLKLLFPQTYESKEKEIKGGTFKVGVTSSTSFSGLLSPLIQTTALDGEFSGPIDAPLFVPGKNFKVSDKGLAKIDVDVDNKVVTVTLRPNLKWDDGQPMTIDDYIFTYEVVAHPDYTGVRYDESVQQVNGIKDYHEGKAKTISGLEKVNDTTVKIHFNKLSSAVYNGGGGLLSFIAPKHDLKDVPVKDLEKSEKTRLKVVGAGQYKIKQIVPGESIEYVPNEYYYKKDEIPKVDSLIKKILPDNALLSSMKNGEYDEYSSVPSDLYQEYKDFNNLVVLGRPQLGYSYLGFDLGHWDAKKGENVTDPDKKMADINLRKAMGYALNVEEVINSFYSGLKTRATGVIPPVFEGIYNSKPSITYNVKKANELLDKAGYKDVNGDGIREDKNGKPLEIIFGMTASGDIAEPLTQKFIQDWRKVGLKVSLAGGRLLESNSFFEKLQSNNKGFDIWMAGWSVASSLDLNGIYGNHSKFNIANLSSARNNELIDKVNSLEALKDPEYRLNAIKEWENNYMENELGFLPLWFSYELFPINKRVKFETCKYDNTDLGPHPTAVTSQQTLMAK</sequence>
<proteinExistence type="inferred from homology"/>
<dbReference type="PIRSF" id="PIRSF002741">
    <property type="entry name" value="MppA"/>
    <property type="match status" value="1"/>
</dbReference>
<dbReference type="Gene3D" id="3.10.105.10">
    <property type="entry name" value="Dipeptide-binding Protein, Domain 3"/>
    <property type="match status" value="1"/>
</dbReference>
<dbReference type="InterPro" id="IPR000914">
    <property type="entry name" value="SBP_5_dom"/>
</dbReference>
<feature type="domain" description="Solute-binding protein family 5" evidence="4">
    <location>
        <begin position="105"/>
        <end position="504"/>
    </location>
</feature>
<evidence type="ECO:0000259" key="4">
    <source>
        <dbReference type="Pfam" id="PF00496"/>
    </source>
</evidence>
<evidence type="ECO:0000256" key="3">
    <source>
        <dbReference type="ARBA" id="ARBA00022729"/>
    </source>
</evidence>
<comment type="caution">
    <text evidence="5">The sequence shown here is derived from an EMBL/GenBank/DDBJ whole genome shotgun (WGS) entry which is preliminary data.</text>
</comment>
<dbReference type="PANTHER" id="PTHR30290:SF9">
    <property type="entry name" value="OLIGOPEPTIDE-BINDING PROTEIN APPA"/>
    <property type="match status" value="1"/>
</dbReference>
<gene>
    <name evidence="5" type="ORF">QQA45_01725</name>
</gene>
<name>A0ABT7HIA0_9FUSO</name>
<organism evidence="5 6">
    <name type="scientific">Sneathia sanguinegens</name>
    <dbReference type="NCBI Taxonomy" id="40543"/>
    <lineage>
        <taxon>Bacteria</taxon>
        <taxon>Fusobacteriati</taxon>
        <taxon>Fusobacteriota</taxon>
        <taxon>Fusobacteriia</taxon>
        <taxon>Fusobacteriales</taxon>
        <taxon>Leptotrichiaceae</taxon>
        <taxon>Sneathia</taxon>
    </lineage>
</organism>
<protein>
    <submittedName>
        <fullName evidence="5">Oligopeptide ABC transporter substrate-binding protein</fullName>
    </submittedName>
</protein>
<reference evidence="5 6" key="1">
    <citation type="submission" date="2023-06" db="EMBL/GenBank/DDBJ databases">
        <title>Antibody response to the Sneathia vaginalis cytopathogenic toxin A during pregnancy.</title>
        <authorList>
            <person name="Mccoy Z.T."/>
            <person name="Serrano M.G."/>
            <person name="Spaine K."/>
            <person name="Edwards D.J."/>
            <person name="Buck G.A."/>
            <person name="Jefferson K."/>
        </authorList>
    </citation>
    <scope>NUCLEOTIDE SEQUENCE [LARGE SCALE GENOMIC DNA]</scope>
    <source>
        <strain evidence="5 6">CCUG 42621</strain>
    </source>
</reference>
<keyword evidence="6" id="KW-1185">Reference proteome</keyword>
<evidence type="ECO:0000256" key="1">
    <source>
        <dbReference type="ARBA" id="ARBA00005695"/>
    </source>
</evidence>
<dbReference type="SUPFAM" id="SSF53850">
    <property type="entry name" value="Periplasmic binding protein-like II"/>
    <property type="match status" value="1"/>
</dbReference>
<dbReference type="RefSeq" id="WP_285152617.1">
    <property type="nucleotide sequence ID" value="NZ_JASSPP010000002.1"/>
</dbReference>
<evidence type="ECO:0000313" key="6">
    <source>
        <dbReference type="Proteomes" id="UP001225134"/>
    </source>
</evidence>
<dbReference type="CDD" id="cd08510">
    <property type="entry name" value="PBP2_Lactococcal_OppA_like"/>
    <property type="match status" value="1"/>
</dbReference>
<dbReference type="Gene3D" id="3.40.190.10">
    <property type="entry name" value="Periplasmic binding protein-like II"/>
    <property type="match status" value="1"/>
</dbReference>
<dbReference type="PANTHER" id="PTHR30290">
    <property type="entry name" value="PERIPLASMIC BINDING COMPONENT OF ABC TRANSPORTER"/>
    <property type="match status" value="1"/>
</dbReference>
<dbReference type="Pfam" id="PF00496">
    <property type="entry name" value="SBP_bac_5"/>
    <property type="match status" value="1"/>
</dbReference>